<feature type="binding site" description="in other chain" evidence="8">
    <location>
        <position position="116"/>
    </location>
    <ligand>
        <name>deamido-NAD(+)</name>
        <dbReference type="ChEBI" id="CHEBI:58437"/>
        <note>ligand shared between two neighboring subunits</note>
    </ligand>
</feature>
<feature type="domain" description="NAD/GMP synthase" evidence="11">
    <location>
        <begin position="11"/>
        <end position="234"/>
    </location>
</feature>
<dbReference type="SUPFAM" id="SSF52402">
    <property type="entry name" value="Adenine nucleotide alpha hydrolases-like"/>
    <property type="match status" value="1"/>
</dbReference>
<dbReference type="GO" id="GO:0009435">
    <property type="term" value="P:NAD+ biosynthetic process"/>
    <property type="evidence" value="ECO:0007669"/>
    <property type="project" value="UniProtKB-UniRule"/>
</dbReference>
<dbReference type="KEGG" id="hor:Hore_19030"/>
<dbReference type="eggNOG" id="COG0171">
    <property type="taxonomic scope" value="Bacteria"/>
</dbReference>
<evidence type="ECO:0000256" key="8">
    <source>
        <dbReference type="HAMAP-Rule" id="MF_00193"/>
    </source>
</evidence>
<feature type="binding site" evidence="8">
    <location>
        <position position="156"/>
    </location>
    <ligand>
        <name>deamido-NAD(+)</name>
        <dbReference type="ChEBI" id="CHEBI:58437"/>
        <note>ligand shared between two neighboring subunits</note>
    </ligand>
</feature>
<evidence type="ECO:0000256" key="1">
    <source>
        <dbReference type="ARBA" id="ARBA00005859"/>
    </source>
</evidence>
<protein>
    <recommendedName>
        <fullName evidence="8 10">NH(3)-dependent NAD(+) synthetase</fullName>
        <ecNumber evidence="8 10">6.3.1.5</ecNumber>
    </recommendedName>
</protein>
<feature type="binding site" evidence="8">
    <location>
        <position position="165"/>
    </location>
    <ligand>
        <name>ATP</name>
        <dbReference type="ChEBI" id="CHEBI:30616"/>
    </ligand>
</feature>
<dbReference type="InterPro" id="IPR022926">
    <property type="entry name" value="NH(3)-dep_NAD(+)_synth"/>
</dbReference>
<dbReference type="GO" id="GO:0003952">
    <property type="term" value="F:NAD+ synthase (glutamine-hydrolyzing) activity"/>
    <property type="evidence" value="ECO:0007669"/>
    <property type="project" value="InterPro"/>
</dbReference>
<dbReference type="CDD" id="cd00553">
    <property type="entry name" value="NAD_synthase"/>
    <property type="match status" value="1"/>
</dbReference>
<dbReference type="EC" id="6.3.1.5" evidence="8 10"/>
<evidence type="ECO:0000256" key="3">
    <source>
        <dbReference type="ARBA" id="ARBA00022723"/>
    </source>
</evidence>
<comment type="similarity">
    <text evidence="1 8 9">Belongs to the NAD synthetase family.</text>
</comment>
<dbReference type="OrthoDB" id="9803818at2"/>
<dbReference type="PANTHER" id="PTHR23090">
    <property type="entry name" value="NH 3 /GLUTAMINE-DEPENDENT NAD + SYNTHETASE"/>
    <property type="match status" value="1"/>
</dbReference>
<dbReference type="PANTHER" id="PTHR23090:SF9">
    <property type="entry name" value="GLUTAMINE-DEPENDENT NAD(+) SYNTHETASE"/>
    <property type="match status" value="1"/>
</dbReference>
<dbReference type="GO" id="GO:0004359">
    <property type="term" value="F:glutaminase activity"/>
    <property type="evidence" value="ECO:0007669"/>
    <property type="project" value="InterPro"/>
</dbReference>
<dbReference type="Proteomes" id="UP000000719">
    <property type="component" value="Chromosome"/>
</dbReference>
<dbReference type="Gene3D" id="3.40.50.620">
    <property type="entry name" value="HUPs"/>
    <property type="match status" value="1"/>
</dbReference>
<keyword evidence="6 8" id="KW-0460">Magnesium</keyword>
<keyword evidence="4 8" id="KW-0547">Nucleotide-binding</keyword>
<accession>B8CZD2</accession>
<feature type="binding site" description="in other chain" evidence="8">
    <location>
        <begin position="233"/>
        <end position="234"/>
    </location>
    <ligand>
        <name>deamido-NAD(+)</name>
        <dbReference type="ChEBI" id="CHEBI:58437"/>
        <note>ligand shared between two neighboring subunits</note>
    </ligand>
</feature>
<comment type="pathway">
    <text evidence="8">Cofactor biosynthesis; NAD(+) biosynthesis; NAD(+) from deamido-NAD(+) (ammonia route): step 1/1.</text>
</comment>
<dbReference type="GO" id="GO:0046872">
    <property type="term" value="F:metal ion binding"/>
    <property type="evidence" value="ECO:0007669"/>
    <property type="project" value="UniProtKB-KW"/>
</dbReference>
<evidence type="ECO:0000256" key="9">
    <source>
        <dbReference type="RuleBase" id="RU003811"/>
    </source>
</evidence>
<evidence type="ECO:0000256" key="6">
    <source>
        <dbReference type="ARBA" id="ARBA00022842"/>
    </source>
</evidence>
<dbReference type="GO" id="GO:0005737">
    <property type="term" value="C:cytoplasm"/>
    <property type="evidence" value="ECO:0007669"/>
    <property type="project" value="InterPro"/>
</dbReference>
<comment type="catalytic activity">
    <reaction evidence="8 10">
        <text>deamido-NAD(+) + NH4(+) + ATP = AMP + diphosphate + NAD(+) + H(+)</text>
        <dbReference type="Rhea" id="RHEA:21188"/>
        <dbReference type="ChEBI" id="CHEBI:15378"/>
        <dbReference type="ChEBI" id="CHEBI:28938"/>
        <dbReference type="ChEBI" id="CHEBI:30616"/>
        <dbReference type="ChEBI" id="CHEBI:33019"/>
        <dbReference type="ChEBI" id="CHEBI:57540"/>
        <dbReference type="ChEBI" id="CHEBI:58437"/>
        <dbReference type="ChEBI" id="CHEBI:456215"/>
        <dbReference type="EC" id="6.3.1.5"/>
    </reaction>
</comment>
<proteinExistence type="inferred from homology"/>
<evidence type="ECO:0000256" key="7">
    <source>
        <dbReference type="ARBA" id="ARBA00023027"/>
    </source>
</evidence>
<keyword evidence="7 8" id="KW-0520">NAD</keyword>
<evidence type="ECO:0000256" key="5">
    <source>
        <dbReference type="ARBA" id="ARBA00022840"/>
    </source>
</evidence>
<dbReference type="HAMAP" id="MF_00193">
    <property type="entry name" value="NadE_ammonia_dep"/>
    <property type="match status" value="1"/>
</dbReference>
<comment type="subunit">
    <text evidence="8">Homodimer.</text>
</comment>
<evidence type="ECO:0000256" key="2">
    <source>
        <dbReference type="ARBA" id="ARBA00022598"/>
    </source>
</evidence>
<evidence type="ECO:0000313" key="13">
    <source>
        <dbReference type="Proteomes" id="UP000000719"/>
    </source>
</evidence>
<dbReference type="Pfam" id="PF02540">
    <property type="entry name" value="NAD_synthase"/>
    <property type="match status" value="1"/>
</dbReference>
<dbReference type="RefSeq" id="WP_015923620.1">
    <property type="nucleotide sequence ID" value="NC_011899.1"/>
</dbReference>
<dbReference type="NCBIfam" id="TIGR00552">
    <property type="entry name" value="nadE"/>
    <property type="match status" value="1"/>
</dbReference>
<evidence type="ECO:0000259" key="11">
    <source>
        <dbReference type="Pfam" id="PF02540"/>
    </source>
</evidence>
<dbReference type="InterPro" id="IPR003694">
    <property type="entry name" value="NAD_synthase"/>
</dbReference>
<feature type="binding site" evidence="8">
    <location>
        <position position="187"/>
    </location>
    <ligand>
        <name>ATP</name>
        <dbReference type="ChEBI" id="CHEBI:30616"/>
    </ligand>
</feature>
<dbReference type="NCBIfam" id="NF010587">
    <property type="entry name" value="PRK13980.1"/>
    <property type="match status" value="1"/>
</dbReference>
<feature type="binding site" evidence="8">
    <location>
        <position position="136"/>
    </location>
    <ligand>
        <name>ATP</name>
        <dbReference type="ChEBI" id="CHEBI:30616"/>
    </ligand>
</feature>
<feature type="binding site" evidence="8">
    <location>
        <begin position="32"/>
        <end position="39"/>
    </location>
    <ligand>
        <name>ATP</name>
        <dbReference type="ChEBI" id="CHEBI:30616"/>
    </ligand>
</feature>
<dbReference type="HOGENOM" id="CLU_059327_1_1_9"/>
<dbReference type="GO" id="GO:0005524">
    <property type="term" value="F:ATP binding"/>
    <property type="evidence" value="ECO:0007669"/>
    <property type="project" value="UniProtKB-UniRule"/>
</dbReference>
<feature type="binding site" description="in other chain" evidence="8">
    <location>
        <position position="149"/>
    </location>
    <ligand>
        <name>deamido-NAD(+)</name>
        <dbReference type="ChEBI" id="CHEBI:58437"/>
        <note>ligand shared between two neighboring subunits</note>
    </ligand>
</feature>
<dbReference type="GO" id="GO:0008795">
    <property type="term" value="F:NAD+ synthase activity"/>
    <property type="evidence" value="ECO:0007669"/>
    <property type="project" value="UniProtKB-UniRule"/>
</dbReference>
<dbReference type="EMBL" id="CP001098">
    <property type="protein sequence ID" value="ACL70651.1"/>
    <property type="molecule type" value="Genomic_DNA"/>
</dbReference>
<keyword evidence="2 8" id="KW-0436">Ligase</keyword>
<keyword evidence="3 8" id="KW-0479">Metal-binding</keyword>
<dbReference type="STRING" id="373903.Hore_19030"/>
<gene>
    <name evidence="8" type="primary">nadE</name>
    <name evidence="12" type="ordered locus">Hore_19030</name>
</gene>
<dbReference type="AlphaFoldDB" id="B8CZD2"/>
<keyword evidence="5 8" id="KW-0067">ATP-binding</keyword>
<organism evidence="12 13">
    <name type="scientific">Halothermothrix orenii (strain H 168 / OCM 544 / DSM 9562)</name>
    <dbReference type="NCBI Taxonomy" id="373903"/>
    <lineage>
        <taxon>Bacteria</taxon>
        <taxon>Bacillati</taxon>
        <taxon>Bacillota</taxon>
        <taxon>Clostridia</taxon>
        <taxon>Halanaerobiales</taxon>
        <taxon>Halothermotrichaceae</taxon>
        <taxon>Halothermothrix</taxon>
    </lineage>
</organism>
<feature type="binding site" evidence="8">
    <location>
        <position position="141"/>
    </location>
    <ligand>
        <name>Mg(2+)</name>
        <dbReference type="ChEBI" id="CHEBI:18420"/>
    </ligand>
</feature>
<dbReference type="InterPro" id="IPR022310">
    <property type="entry name" value="NAD/GMP_synthase"/>
</dbReference>
<dbReference type="UniPathway" id="UPA00253">
    <property type="reaction ID" value="UER00333"/>
</dbReference>
<dbReference type="InterPro" id="IPR014729">
    <property type="entry name" value="Rossmann-like_a/b/a_fold"/>
</dbReference>
<evidence type="ECO:0000313" key="12">
    <source>
        <dbReference type="EMBL" id="ACL70651.1"/>
    </source>
</evidence>
<feature type="binding site" evidence="8">
    <location>
        <position position="38"/>
    </location>
    <ligand>
        <name>Mg(2+)</name>
        <dbReference type="ChEBI" id="CHEBI:18420"/>
    </ligand>
</feature>
<evidence type="ECO:0000256" key="10">
    <source>
        <dbReference type="RuleBase" id="RU003812"/>
    </source>
</evidence>
<reference evidence="12 13" key="1">
    <citation type="journal article" date="2009" name="PLoS ONE">
        <title>Genome analysis of the anaerobic thermohalophilic bacterium Halothermothrix orenii.</title>
        <authorList>
            <person name="Mavromatis K."/>
            <person name="Ivanova N."/>
            <person name="Anderson I."/>
            <person name="Lykidis A."/>
            <person name="Hooper S.D."/>
            <person name="Sun H."/>
            <person name="Kunin V."/>
            <person name="Lapidus A."/>
            <person name="Hugenholtz P."/>
            <person name="Patel B."/>
            <person name="Kyrpides N.C."/>
        </authorList>
    </citation>
    <scope>NUCLEOTIDE SEQUENCE [LARGE SCALE GENOMIC DNA]</scope>
    <source>
        <strain evidence="13">H 168 / OCM 544 / DSM 9562</strain>
    </source>
</reference>
<evidence type="ECO:0000256" key="4">
    <source>
        <dbReference type="ARBA" id="ARBA00022741"/>
    </source>
</evidence>
<sequence length="247" mass="27355">MSELDYKHVTAVLVDWIRDKITEAGANGAVVGMSGGIDSAVTSVLCKKAFKENTLGIIMPCHSSDKDLEDARLVADAFDIKYIVKDLGPVFDNFIELLGADSQTGDDMAVANIKPRLRMTTLYYYAARNNYLVVGTDNWSELTVGYFTKYGDGGVDIAPLGRLVKTEVRELARYLGIPERIIQRPPTAGLWEGQSDEKEMGFTYEELDRYILTGKATGDTRSKIETLINKNRHKVSPLPVPGRESII</sequence>
<comment type="function">
    <text evidence="8">Catalyzes the ATP-dependent amidation of deamido-NAD to form NAD. Uses ammonia as a nitrogen source.</text>
</comment>
<name>B8CZD2_HALOH</name>
<keyword evidence="13" id="KW-1185">Reference proteome</keyword>